<evidence type="ECO:0000313" key="6">
    <source>
        <dbReference type="Ensembl" id="ENSNMLP00000043867.1"/>
    </source>
</evidence>
<feature type="signal peptide" evidence="5">
    <location>
        <begin position="1"/>
        <end position="18"/>
    </location>
</feature>
<evidence type="ECO:0000256" key="4">
    <source>
        <dbReference type="SAM" id="MobiDB-lite"/>
    </source>
</evidence>
<proteinExistence type="inferred from homology"/>
<keyword evidence="5" id="KW-0732">Signal</keyword>
<dbReference type="Ensembl" id="ENSNMLT00000048698.1">
    <property type="protein sequence ID" value="ENSNMLP00000043867.1"/>
    <property type="gene ID" value="ENSNMLG00000026590.1"/>
</dbReference>
<organism evidence="6 7">
    <name type="scientific">Neogobius melanostomus</name>
    <name type="common">round goby</name>
    <dbReference type="NCBI Taxonomy" id="47308"/>
    <lineage>
        <taxon>Eukaryota</taxon>
        <taxon>Metazoa</taxon>
        <taxon>Chordata</taxon>
        <taxon>Craniata</taxon>
        <taxon>Vertebrata</taxon>
        <taxon>Euteleostomi</taxon>
        <taxon>Actinopterygii</taxon>
        <taxon>Neopterygii</taxon>
        <taxon>Teleostei</taxon>
        <taxon>Neoteleostei</taxon>
        <taxon>Acanthomorphata</taxon>
        <taxon>Gobiaria</taxon>
        <taxon>Gobiiformes</taxon>
        <taxon>Gobioidei</taxon>
        <taxon>Gobiidae</taxon>
        <taxon>Benthophilinae</taxon>
        <taxon>Neogobiini</taxon>
        <taxon>Neogobius</taxon>
    </lineage>
</organism>
<reference evidence="6" key="2">
    <citation type="submission" date="2025-09" db="UniProtKB">
        <authorList>
            <consortium name="Ensembl"/>
        </authorList>
    </citation>
    <scope>IDENTIFICATION</scope>
</reference>
<evidence type="ECO:0000256" key="3">
    <source>
        <dbReference type="ARBA" id="ARBA00022525"/>
    </source>
</evidence>
<feature type="chain" id="PRO_5034984687" evidence="5">
    <location>
        <begin position="19"/>
        <end position="231"/>
    </location>
</feature>
<feature type="region of interest" description="Disordered" evidence="4">
    <location>
        <begin position="118"/>
        <end position="143"/>
    </location>
</feature>
<protein>
    <submittedName>
        <fullName evidence="6">Neurexophilin 2a</fullName>
    </submittedName>
</protein>
<sequence length="231" mass="25895">MKAVQSLLLLFLLHQITCRKVHGGVTQLIEFADGEQKASPTGASPRILNPLRLFARGSPGVKANMREMTYLQNIEDFWDWLSNQTDAQAVQARSKRRPIVKTGKFKKMFGWGTFTPTSKRSNSTCSSPGKSWTTETGHSASTFGTTRPVWATFRSAWSPRRKWWSSRSPSSPPSRRKTRNPSTVASSMRRRTGTRRLLCAISTPRKCATRSRRRATSPGCAPNRSKSYASI</sequence>
<evidence type="ECO:0000256" key="5">
    <source>
        <dbReference type="SAM" id="SignalP"/>
    </source>
</evidence>
<keyword evidence="3" id="KW-0964">Secreted</keyword>
<keyword evidence="7" id="KW-1185">Reference proteome</keyword>
<accession>A0A8C6V0C1</accession>
<feature type="region of interest" description="Disordered" evidence="4">
    <location>
        <begin position="162"/>
        <end position="231"/>
    </location>
</feature>
<dbReference type="Pfam" id="PF06312">
    <property type="entry name" value="Neurexophilin"/>
    <property type="match status" value="1"/>
</dbReference>
<dbReference type="PANTHER" id="PTHR17103:SF11">
    <property type="entry name" value="NEUREXOPHILIN-2"/>
    <property type="match status" value="1"/>
</dbReference>
<evidence type="ECO:0000313" key="7">
    <source>
        <dbReference type="Proteomes" id="UP000694523"/>
    </source>
</evidence>
<dbReference type="InterPro" id="IPR026845">
    <property type="entry name" value="NXPH/NXPE"/>
</dbReference>
<dbReference type="AlphaFoldDB" id="A0A8C6V0C1"/>
<evidence type="ECO:0000256" key="1">
    <source>
        <dbReference type="ARBA" id="ARBA00004613"/>
    </source>
</evidence>
<evidence type="ECO:0000256" key="2">
    <source>
        <dbReference type="ARBA" id="ARBA00008118"/>
    </source>
</evidence>
<name>A0A8C6V0C1_9GOBI</name>
<dbReference type="GO" id="GO:0005102">
    <property type="term" value="F:signaling receptor binding"/>
    <property type="evidence" value="ECO:0007669"/>
    <property type="project" value="TreeGrafter"/>
</dbReference>
<comment type="similarity">
    <text evidence="2">Belongs to the neurexophilin family.</text>
</comment>
<dbReference type="InterPro" id="IPR010450">
    <property type="entry name" value="Nxph"/>
</dbReference>
<reference evidence="6" key="1">
    <citation type="submission" date="2025-08" db="UniProtKB">
        <authorList>
            <consortium name="Ensembl"/>
        </authorList>
    </citation>
    <scope>IDENTIFICATION</scope>
</reference>
<dbReference type="Proteomes" id="UP000694523">
    <property type="component" value="Unplaced"/>
</dbReference>
<dbReference type="GO" id="GO:0005576">
    <property type="term" value="C:extracellular region"/>
    <property type="evidence" value="ECO:0007669"/>
    <property type="project" value="UniProtKB-SubCell"/>
</dbReference>
<comment type="subcellular location">
    <subcellularLocation>
        <location evidence="1">Secreted</location>
    </subcellularLocation>
</comment>
<dbReference type="PANTHER" id="PTHR17103">
    <property type="entry name" value="NEUREXOPHILIN"/>
    <property type="match status" value="1"/>
</dbReference>